<dbReference type="SUPFAM" id="SSF46785">
    <property type="entry name" value="Winged helix' DNA-binding domain"/>
    <property type="match status" value="1"/>
</dbReference>
<gene>
    <name evidence="5" type="ORF">SAMN04489834_0092</name>
</gene>
<evidence type="ECO:0000313" key="6">
    <source>
        <dbReference type="Proteomes" id="UP000181956"/>
    </source>
</evidence>
<name>A0A1H1LFW3_9MICO</name>
<reference evidence="6" key="1">
    <citation type="submission" date="2016-10" db="EMBL/GenBank/DDBJ databases">
        <authorList>
            <person name="Varghese N."/>
            <person name="Submissions S."/>
        </authorList>
    </citation>
    <scope>NUCLEOTIDE SEQUENCE [LARGE SCALE GENOMIC DNA]</scope>
    <source>
        <strain evidence="6">DSM 21772</strain>
    </source>
</reference>
<dbReference type="GO" id="GO:0043565">
    <property type="term" value="F:sequence-specific DNA binding"/>
    <property type="evidence" value="ECO:0007669"/>
    <property type="project" value="InterPro"/>
</dbReference>
<dbReference type="STRING" id="412690.SAMN04489834_0092"/>
<keyword evidence="2 5" id="KW-0238">DNA-binding</keyword>
<dbReference type="CDD" id="cd00090">
    <property type="entry name" value="HTH_ARSR"/>
    <property type="match status" value="1"/>
</dbReference>
<dbReference type="PANTHER" id="PTHR30154:SF54">
    <property type="entry name" value="POSSIBLE TRANSCRIPTIONAL REGULATORY PROTEIN (PROBABLY LRP_ASNC-FAMILY)"/>
    <property type="match status" value="1"/>
</dbReference>
<dbReference type="Pfam" id="PF01037">
    <property type="entry name" value="AsnC_trans_reg"/>
    <property type="match status" value="1"/>
</dbReference>
<feature type="domain" description="HTH asnC-type" evidence="4">
    <location>
        <begin position="23"/>
        <end position="84"/>
    </location>
</feature>
<dbReference type="PANTHER" id="PTHR30154">
    <property type="entry name" value="LEUCINE-RESPONSIVE REGULATORY PROTEIN"/>
    <property type="match status" value="1"/>
</dbReference>
<evidence type="ECO:0000313" key="5">
    <source>
        <dbReference type="EMBL" id="SDR73406.1"/>
    </source>
</evidence>
<keyword evidence="6" id="KW-1185">Reference proteome</keyword>
<protein>
    <submittedName>
        <fullName evidence="5">DNA-binding transcriptional regulator, Lrp family</fullName>
    </submittedName>
</protein>
<keyword evidence="3" id="KW-0804">Transcription</keyword>
<proteinExistence type="predicted"/>
<accession>A0A1H1LFW3</accession>
<dbReference type="SUPFAM" id="SSF54909">
    <property type="entry name" value="Dimeric alpha+beta barrel"/>
    <property type="match status" value="1"/>
</dbReference>
<dbReference type="EMBL" id="LT629742">
    <property type="protein sequence ID" value="SDR73406.1"/>
    <property type="molecule type" value="Genomic_DNA"/>
</dbReference>
<dbReference type="InterPro" id="IPR036388">
    <property type="entry name" value="WH-like_DNA-bd_sf"/>
</dbReference>
<dbReference type="Proteomes" id="UP000181956">
    <property type="component" value="Chromosome I"/>
</dbReference>
<dbReference type="InterPro" id="IPR000485">
    <property type="entry name" value="AsnC-type_HTH_dom"/>
</dbReference>
<dbReference type="InterPro" id="IPR019888">
    <property type="entry name" value="Tscrpt_reg_AsnC-like"/>
</dbReference>
<keyword evidence="1" id="KW-0805">Transcription regulation</keyword>
<evidence type="ECO:0000259" key="4">
    <source>
        <dbReference type="PROSITE" id="PS50956"/>
    </source>
</evidence>
<dbReference type="InterPro" id="IPR011991">
    <property type="entry name" value="ArsR-like_HTH"/>
</dbReference>
<sequence length="168" mass="18436">MPCMATYSESARPEADEANIVRLDDVDRLILRLLQQDARMPNTAIAEAVGIAPSTCLARIRSLRERGVIRGFHADINPAALGRGLQALISVRLHSHARPQLNAFSQYLSSLPAVEGVFFVTGDRDFLLHVAVRDSEALRTLVADTLSVRPEVAGTSTSVIFEYQAPRR</sequence>
<dbReference type="GO" id="GO:0043200">
    <property type="term" value="P:response to amino acid"/>
    <property type="evidence" value="ECO:0007669"/>
    <property type="project" value="TreeGrafter"/>
</dbReference>
<dbReference type="InterPro" id="IPR036390">
    <property type="entry name" value="WH_DNA-bd_sf"/>
</dbReference>
<dbReference type="Gene3D" id="3.30.70.920">
    <property type="match status" value="1"/>
</dbReference>
<evidence type="ECO:0000256" key="2">
    <source>
        <dbReference type="ARBA" id="ARBA00023125"/>
    </source>
</evidence>
<dbReference type="AlphaFoldDB" id="A0A1H1LFW3"/>
<dbReference type="InterPro" id="IPR011008">
    <property type="entry name" value="Dimeric_a/b-barrel"/>
</dbReference>
<evidence type="ECO:0000256" key="3">
    <source>
        <dbReference type="ARBA" id="ARBA00023163"/>
    </source>
</evidence>
<dbReference type="SMART" id="SM00344">
    <property type="entry name" value="HTH_ASNC"/>
    <property type="match status" value="1"/>
</dbReference>
<organism evidence="5 6">
    <name type="scientific">Microterricola viridarii</name>
    <dbReference type="NCBI Taxonomy" id="412690"/>
    <lineage>
        <taxon>Bacteria</taxon>
        <taxon>Bacillati</taxon>
        <taxon>Actinomycetota</taxon>
        <taxon>Actinomycetes</taxon>
        <taxon>Micrococcales</taxon>
        <taxon>Microbacteriaceae</taxon>
        <taxon>Microterricola</taxon>
    </lineage>
</organism>
<dbReference type="InterPro" id="IPR019887">
    <property type="entry name" value="Tscrpt_reg_AsnC/Lrp_C"/>
</dbReference>
<evidence type="ECO:0000256" key="1">
    <source>
        <dbReference type="ARBA" id="ARBA00023015"/>
    </source>
</evidence>
<dbReference type="Gene3D" id="1.10.10.10">
    <property type="entry name" value="Winged helix-like DNA-binding domain superfamily/Winged helix DNA-binding domain"/>
    <property type="match status" value="1"/>
</dbReference>
<dbReference type="Pfam" id="PF13412">
    <property type="entry name" value="HTH_24"/>
    <property type="match status" value="1"/>
</dbReference>
<dbReference type="PROSITE" id="PS50956">
    <property type="entry name" value="HTH_ASNC_2"/>
    <property type="match status" value="1"/>
</dbReference>
<dbReference type="GO" id="GO:0005829">
    <property type="term" value="C:cytosol"/>
    <property type="evidence" value="ECO:0007669"/>
    <property type="project" value="TreeGrafter"/>
</dbReference>
<dbReference type="PRINTS" id="PR00033">
    <property type="entry name" value="HTHASNC"/>
</dbReference>